<dbReference type="InterPro" id="IPR046848">
    <property type="entry name" value="E_motif"/>
</dbReference>
<evidence type="ECO:0000313" key="3">
    <source>
        <dbReference type="EMBL" id="CAI0431638.1"/>
    </source>
</evidence>
<dbReference type="Proteomes" id="UP001154282">
    <property type="component" value="Unassembled WGS sequence"/>
</dbReference>
<dbReference type="InterPro" id="IPR011990">
    <property type="entry name" value="TPR-like_helical_dom_sf"/>
</dbReference>
<feature type="repeat" description="PPR" evidence="2">
    <location>
        <begin position="384"/>
        <end position="418"/>
    </location>
</feature>
<sequence length="611" mass="67805">MSSSGLKLLLNLLEFSHLHKSLNFIRQCHSRIYPLGFAQNPFLATKLISLYALCGLPTESQLVFGLLPDRSVFLWNAIINAYVKNRAYGQSFALFCEMCRGSVSPDDYTLATMSKAYGESRDLYAGKMIHGKTMRIGFVCCTVVANSLMSMYSKCGERKECLKLFDEMPLRNVSSWNIIIAGHADQGKGSLVQEMSRVVKDMENEGLKPDAFTVSSLLGLCYDAHCSLDYGRELHGYLLRNELGSGLASDAHLGCCLIDMYSRSNRVDIGRRVFDEMKNRNVHSWTALINGYMLNGKVEEALCLLRHMQVGDGLEPNSVSLLSVLPAGRSLAGSSFGRQIHGYAIRKQLNYDVSLGNALLDMYLKCGSLSYARRIFDDVSFPRDAISWSSMISGYGLHGKGEEAISLYYKMLRQGSKPDMITIVGILSACGRSGLVNEGLHLYYAAVYEYGLEPTVEICACVVDMLGRSGQLDEALDFVKKMPIEPSPSVWGALVSAYTMHGNSEMQDLAYRSLAHLEPENPSNYISLSNVLSSSMRWHEVAAIRTMMKERGLQKTPGCSWISLNNGTHSFYAADKVHPSTEPIYEMLQGLILVMREASDSLSIDDVMCVH</sequence>
<dbReference type="PROSITE" id="PS51375">
    <property type="entry name" value="PPR"/>
    <property type="match status" value="4"/>
</dbReference>
<dbReference type="EMBL" id="CAMGYJ010000006">
    <property type="protein sequence ID" value="CAI0431662.1"/>
    <property type="molecule type" value="Genomic_DNA"/>
</dbReference>
<reference evidence="4" key="1">
    <citation type="submission" date="2022-08" db="EMBL/GenBank/DDBJ databases">
        <authorList>
            <person name="Gutierrez-Valencia J."/>
        </authorList>
    </citation>
    <scope>NUCLEOTIDE SEQUENCE</scope>
</reference>
<dbReference type="NCBIfam" id="TIGR00756">
    <property type="entry name" value="PPR"/>
    <property type="match status" value="5"/>
</dbReference>
<dbReference type="Gene3D" id="1.25.40.10">
    <property type="entry name" value="Tetratricopeptide repeat domain"/>
    <property type="match status" value="4"/>
</dbReference>
<dbReference type="InterPro" id="IPR002885">
    <property type="entry name" value="PPR_rpt"/>
</dbReference>
<evidence type="ECO:0008006" key="6">
    <source>
        <dbReference type="Google" id="ProtNLM"/>
    </source>
</evidence>
<dbReference type="PANTHER" id="PTHR47926:SF347">
    <property type="entry name" value="PENTATRICOPEPTIDE REPEAT-CONTAINING PROTEIN"/>
    <property type="match status" value="1"/>
</dbReference>
<dbReference type="GO" id="GO:0009451">
    <property type="term" value="P:RNA modification"/>
    <property type="evidence" value="ECO:0007669"/>
    <property type="project" value="InterPro"/>
</dbReference>
<feature type="repeat" description="PPR" evidence="2">
    <location>
        <begin position="71"/>
        <end position="105"/>
    </location>
</feature>
<dbReference type="PANTHER" id="PTHR47926">
    <property type="entry name" value="PENTATRICOPEPTIDE REPEAT-CONTAINING PROTEIN"/>
    <property type="match status" value="1"/>
</dbReference>
<keyword evidence="1" id="KW-0677">Repeat</keyword>
<organism evidence="4 5">
    <name type="scientific">Linum tenue</name>
    <dbReference type="NCBI Taxonomy" id="586396"/>
    <lineage>
        <taxon>Eukaryota</taxon>
        <taxon>Viridiplantae</taxon>
        <taxon>Streptophyta</taxon>
        <taxon>Embryophyta</taxon>
        <taxon>Tracheophyta</taxon>
        <taxon>Spermatophyta</taxon>
        <taxon>Magnoliopsida</taxon>
        <taxon>eudicotyledons</taxon>
        <taxon>Gunneridae</taxon>
        <taxon>Pentapetalae</taxon>
        <taxon>rosids</taxon>
        <taxon>fabids</taxon>
        <taxon>Malpighiales</taxon>
        <taxon>Linaceae</taxon>
        <taxon>Linum</taxon>
    </lineage>
</organism>
<evidence type="ECO:0000256" key="2">
    <source>
        <dbReference type="PROSITE-ProRule" id="PRU00708"/>
    </source>
</evidence>
<dbReference type="EMBL" id="CAMGYJ010000006">
    <property type="protein sequence ID" value="CAI0431638.1"/>
    <property type="molecule type" value="Genomic_DNA"/>
</dbReference>
<gene>
    <name evidence="3" type="ORF">LITE_LOCUS23102</name>
    <name evidence="4" type="ORF">LITE_LOCUS23105</name>
</gene>
<dbReference type="Pfam" id="PF01535">
    <property type="entry name" value="PPR"/>
    <property type="match status" value="2"/>
</dbReference>
<name>A0AAV0LBJ9_9ROSI</name>
<evidence type="ECO:0000313" key="4">
    <source>
        <dbReference type="EMBL" id="CAI0431662.1"/>
    </source>
</evidence>
<dbReference type="Pfam" id="PF20431">
    <property type="entry name" value="E_motif"/>
    <property type="match status" value="1"/>
</dbReference>
<dbReference type="FunFam" id="1.25.40.10:FF:000996">
    <property type="entry name" value="Small kernel1"/>
    <property type="match status" value="1"/>
</dbReference>
<protein>
    <recommendedName>
        <fullName evidence="6">Pentatricopeptide repeat-containing protein</fullName>
    </recommendedName>
</protein>
<keyword evidence="5" id="KW-1185">Reference proteome</keyword>
<evidence type="ECO:0000256" key="1">
    <source>
        <dbReference type="ARBA" id="ARBA00022737"/>
    </source>
</evidence>
<proteinExistence type="predicted"/>
<feature type="repeat" description="PPR" evidence="2">
    <location>
        <begin position="281"/>
        <end position="316"/>
    </location>
</feature>
<accession>A0AAV0LBJ9</accession>
<evidence type="ECO:0000313" key="5">
    <source>
        <dbReference type="Proteomes" id="UP001154282"/>
    </source>
</evidence>
<dbReference type="Pfam" id="PF13041">
    <property type="entry name" value="PPR_2"/>
    <property type="match status" value="3"/>
</dbReference>
<feature type="repeat" description="PPR" evidence="2">
    <location>
        <begin position="172"/>
        <end position="209"/>
    </location>
</feature>
<dbReference type="GO" id="GO:0003723">
    <property type="term" value="F:RNA binding"/>
    <property type="evidence" value="ECO:0007669"/>
    <property type="project" value="InterPro"/>
</dbReference>
<comment type="caution">
    <text evidence="4">The sequence shown here is derived from an EMBL/GenBank/DDBJ whole genome shotgun (WGS) entry which is preliminary data.</text>
</comment>
<dbReference type="AlphaFoldDB" id="A0AAV0LBJ9"/>
<dbReference type="InterPro" id="IPR046960">
    <property type="entry name" value="PPR_At4g14850-like_plant"/>
</dbReference>